<reference evidence="2" key="1">
    <citation type="submission" date="2015-06" db="UniProtKB">
        <authorList>
            <consortium name="EnsemblPlants"/>
        </authorList>
    </citation>
    <scope>IDENTIFICATION</scope>
</reference>
<name>N1QYB5_AEGTA</name>
<sequence>MAVCNLLDGTCNELPPLELDCYARHFYYKQRCYAVLTGADCHDGEGEHPPSFYKVLIVATSHRNQIDQKFDLETFSSDEASWSRRRVCLHATIAANALGSLCQSDAVVRHGTPHWLFRSNKGQCFYLVKLDSHKGHLSFTRLPVPMIRYSDHRPCLSVDTDGTLSVLHTEKEGRHLVVWRQEENQRSVDGTTQWLNTRTIELIEPRGKETQGRKIHCMLGEKCGKLLVKDRHGQAYTTDLETGAMEEVEHWSHVRPDGNPDVVLLEMDWPAFFVSRLATVSESRLPLSCPSGEAAARRRRRHRRRGGRKTRSRGKASDRGEETSQQLLVGKVPK</sequence>
<evidence type="ECO:0000313" key="2">
    <source>
        <dbReference type="EnsemblPlants" id="EMT17045"/>
    </source>
</evidence>
<dbReference type="AlphaFoldDB" id="N1QYB5"/>
<evidence type="ECO:0000256" key="1">
    <source>
        <dbReference type="SAM" id="MobiDB-lite"/>
    </source>
</evidence>
<evidence type="ECO:0008006" key="3">
    <source>
        <dbReference type="Google" id="ProtNLM"/>
    </source>
</evidence>
<proteinExistence type="predicted"/>
<dbReference type="PANTHER" id="PTHR35828:SF44">
    <property type="entry name" value="F-BOX DOMAIN-CONTAINING PROTEIN"/>
    <property type="match status" value="1"/>
</dbReference>
<dbReference type="PANTHER" id="PTHR35828">
    <property type="entry name" value="OS08G0203800 PROTEIN-RELATED"/>
    <property type="match status" value="1"/>
</dbReference>
<protein>
    <recommendedName>
        <fullName evidence="3">F-box associated domain-containing protein</fullName>
    </recommendedName>
</protein>
<feature type="compositionally biased region" description="Basic residues" evidence="1">
    <location>
        <begin position="297"/>
        <end position="314"/>
    </location>
</feature>
<feature type="region of interest" description="Disordered" evidence="1">
    <location>
        <begin position="285"/>
        <end position="334"/>
    </location>
</feature>
<organism evidence="2">
    <name type="scientific">Aegilops tauschii</name>
    <name type="common">Tausch's goatgrass</name>
    <name type="synonym">Aegilops squarrosa</name>
    <dbReference type="NCBI Taxonomy" id="37682"/>
    <lineage>
        <taxon>Eukaryota</taxon>
        <taxon>Viridiplantae</taxon>
        <taxon>Streptophyta</taxon>
        <taxon>Embryophyta</taxon>
        <taxon>Tracheophyta</taxon>
        <taxon>Spermatophyta</taxon>
        <taxon>Magnoliopsida</taxon>
        <taxon>Liliopsida</taxon>
        <taxon>Poales</taxon>
        <taxon>Poaceae</taxon>
        <taxon>BOP clade</taxon>
        <taxon>Pooideae</taxon>
        <taxon>Triticodae</taxon>
        <taxon>Triticeae</taxon>
        <taxon>Triticinae</taxon>
        <taxon>Aegilops</taxon>
    </lineage>
</organism>
<dbReference type="EnsemblPlants" id="EMT17045">
    <property type="protein sequence ID" value="EMT17045"/>
    <property type="gene ID" value="F775_13810"/>
</dbReference>
<accession>N1QYB5</accession>